<accession>A0A238H5K0</accession>
<dbReference type="AlphaFoldDB" id="A0A238H5K0"/>
<dbReference type="EMBL" id="FXAN01000056">
    <property type="protein sequence ID" value="SMG00518.1"/>
    <property type="molecule type" value="Genomic_DNA"/>
</dbReference>
<evidence type="ECO:0000313" key="1">
    <source>
        <dbReference type="EMBL" id="SMG00518.1"/>
    </source>
</evidence>
<sequence length="42" mass="4390">MGEIVTAVMRALAFVSPVWNAGAAGRNAARLGGRGKPRRAPR</sequence>
<reference evidence="1 2" key="1">
    <citation type="submission" date="2017-04" db="EMBL/GenBank/DDBJ databases">
        <authorList>
            <person name="Afonso C.L."/>
            <person name="Miller P.J."/>
            <person name="Scott M.A."/>
            <person name="Spackman E."/>
            <person name="Goraichik I."/>
            <person name="Dimitrov K.M."/>
            <person name="Suarez D.L."/>
            <person name="Swayne D.E."/>
        </authorList>
    </citation>
    <scope>NUCLEOTIDE SEQUENCE [LARGE SCALE GENOMIC DNA]</scope>
    <source>
        <strain evidence="1">LMG 28154</strain>
    </source>
</reference>
<protein>
    <submittedName>
        <fullName evidence="1">Uncharacterized protein</fullName>
    </submittedName>
</protein>
<proteinExistence type="predicted"/>
<organism evidence="1 2">
    <name type="scientific">Burkholderia singularis</name>
    <dbReference type="NCBI Taxonomy" id="1503053"/>
    <lineage>
        <taxon>Bacteria</taxon>
        <taxon>Pseudomonadati</taxon>
        <taxon>Pseudomonadota</taxon>
        <taxon>Betaproteobacteria</taxon>
        <taxon>Burkholderiales</taxon>
        <taxon>Burkholderiaceae</taxon>
        <taxon>Burkholderia</taxon>
        <taxon>pseudomallei group</taxon>
    </lineage>
</organism>
<dbReference type="Proteomes" id="UP000198460">
    <property type="component" value="Unassembled WGS sequence"/>
</dbReference>
<evidence type="ECO:0000313" key="2">
    <source>
        <dbReference type="Proteomes" id="UP000198460"/>
    </source>
</evidence>
<name>A0A238H5K0_9BURK</name>
<gene>
    <name evidence="1" type="ORF">BSIN_3648</name>
</gene>